<protein>
    <submittedName>
        <fullName evidence="1">Uncharacterized protein</fullName>
    </submittedName>
</protein>
<dbReference type="InParanoid" id="A0A024FX53"/>
<accession>A0A024FX53</accession>
<dbReference type="EMBL" id="CAIX01001298">
    <property type="protein sequence ID" value="CCI11596.1"/>
    <property type="molecule type" value="Genomic_DNA"/>
</dbReference>
<reference evidence="1 2" key="1">
    <citation type="submission" date="2012-05" db="EMBL/GenBank/DDBJ databases">
        <title>Recombination and specialization in a pathogen metapopulation.</title>
        <authorList>
            <person name="Gardiner A."/>
            <person name="Kemen E."/>
            <person name="Schultz-Larsen T."/>
            <person name="MacLean D."/>
            <person name="Van Oosterhout C."/>
            <person name="Jones J.D.G."/>
        </authorList>
    </citation>
    <scope>NUCLEOTIDE SEQUENCE [LARGE SCALE GENOMIC DNA]</scope>
    <source>
        <strain evidence="1 2">Ac Nc2</strain>
    </source>
</reference>
<organism evidence="1 2">
    <name type="scientific">Albugo candida</name>
    <dbReference type="NCBI Taxonomy" id="65357"/>
    <lineage>
        <taxon>Eukaryota</taxon>
        <taxon>Sar</taxon>
        <taxon>Stramenopiles</taxon>
        <taxon>Oomycota</taxon>
        <taxon>Peronosporomycetes</taxon>
        <taxon>Albuginales</taxon>
        <taxon>Albuginaceae</taxon>
        <taxon>Albugo</taxon>
    </lineage>
</organism>
<evidence type="ECO:0000313" key="1">
    <source>
        <dbReference type="EMBL" id="CCI11596.1"/>
    </source>
</evidence>
<comment type="caution">
    <text evidence="1">The sequence shown here is derived from an EMBL/GenBank/DDBJ whole genome shotgun (WGS) entry which is preliminary data.</text>
</comment>
<keyword evidence="2" id="KW-1185">Reference proteome</keyword>
<gene>
    <name evidence="1" type="ORF">BN9_131670</name>
</gene>
<sequence length="180" mass="21009">MWNSERSQPRLLITTKAEWKKSRNELVLVRSQIHSPVQDRNPELAQDFGQVLATFSFEDKQYLFQKVTFSYDFMRSEFPKWAPDAITRAFPSNNTDAHPLHFQGYECHAIEALKFPHSHSTLDRIEFNTNPRWSIILCETLMMDCATSWCDLLIVMMLGSSTPNFPKFTIPKSRFLTIKS</sequence>
<dbReference type="Proteomes" id="UP000053237">
    <property type="component" value="Unassembled WGS sequence"/>
</dbReference>
<proteinExistence type="predicted"/>
<dbReference type="AlphaFoldDB" id="A0A024FX53"/>
<evidence type="ECO:0000313" key="2">
    <source>
        <dbReference type="Proteomes" id="UP000053237"/>
    </source>
</evidence>
<name>A0A024FX53_9STRA</name>